<protein>
    <submittedName>
        <fullName evidence="5">Transcriptional regulator, AraC family, putative</fullName>
    </submittedName>
</protein>
<dbReference type="KEGG" id="rde:RD1_A0101"/>
<dbReference type="SUPFAM" id="SSF46689">
    <property type="entry name" value="Homeodomain-like"/>
    <property type="match status" value="2"/>
</dbReference>
<dbReference type="InterPro" id="IPR018060">
    <property type="entry name" value="HTH_AraC"/>
</dbReference>
<dbReference type="PANTHER" id="PTHR46796:SF13">
    <property type="entry name" value="HTH-TYPE TRANSCRIPTIONAL ACTIVATOR RHAS"/>
    <property type="match status" value="1"/>
</dbReference>
<accession>Q07GK0</accession>
<organism evidence="5 6">
    <name type="scientific">Roseobacter denitrificans (strain ATCC 33942 / OCh 114)</name>
    <name type="common">Erythrobacter sp. (strain OCh 114)</name>
    <name type="synonym">Roseobacter denitrificans</name>
    <dbReference type="NCBI Taxonomy" id="375451"/>
    <lineage>
        <taxon>Bacteria</taxon>
        <taxon>Pseudomonadati</taxon>
        <taxon>Pseudomonadota</taxon>
        <taxon>Alphaproteobacteria</taxon>
        <taxon>Rhodobacterales</taxon>
        <taxon>Roseobacteraceae</taxon>
        <taxon>Roseobacter</taxon>
    </lineage>
</organism>
<keyword evidence="6" id="KW-1185">Reference proteome</keyword>
<dbReference type="AlphaFoldDB" id="Q07GK0"/>
<dbReference type="Proteomes" id="UP000007029">
    <property type="component" value="Plasmid pTB1"/>
</dbReference>
<feature type="domain" description="HTH araC/xylS-type" evidence="4">
    <location>
        <begin position="88"/>
        <end position="186"/>
    </location>
</feature>
<dbReference type="HOGENOM" id="CLU_1433491_0_0_5"/>
<keyword evidence="2" id="KW-0238">DNA-binding</keyword>
<dbReference type="InterPro" id="IPR050204">
    <property type="entry name" value="AraC_XylS_family_regulators"/>
</dbReference>
<dbReference type="InterPro" id="IPR020449">
    <property type="entry name" value="Tscrpt_reg_AraC-type_HTH"/>
</dbReference>
<dbReference type="GO" id="GO:0043565">
    <property type="term" value="F:sequence-specific DNA binding"/>
    <property type="evidence" value="ECO:0007669"/>
    <property type="project" value="InterPro"/>
</dbReference>
<dbReference type="EMBL" id="CP000464">
    <property type="protein sequence ID" value="ABI93399.1"/>
    <property type="molecule type" value="Genomic_DNA"/>
</dbReference>
<sequence length="189" mass="21244">MPLGNGLKAASSGRVLSLELERSLAPPKPQRLSDSLISQLMRRAWSSIFSTPQILEPTLELINVLADQRVRDHQEHLDLLTTIDHRIAVVIDYIDANCVNSLTVAKLAKMACMSPSRLSVRFKAATGETVWGYFQRRRCEKAHQLLSETSASVSDIAYQVGFSSQAHFTQSFKRRFNTTPGRFRQNAKK</sequence>
<dbReference type="PROSITE" id="PS01124">
    <property type="entry name" value="HTH_ARAC_FAMILY_2"/>
    <property type="match status" value="1"/>
</dbReference>
<dbReference type="InterPro" id="IPR009057">
    <property type="entry name" value="Homeodomain-like_sf"/>
</dbReference>
<dbReference type="Pfam" id="PF12833">
    <property type="entry name" value="HTH_18"/>
    <property type="match status" value="1"/>
</dbReference>
<dbReference type="GO" id="GO:0003700">
    <property type="term" value="F:DNA-binding transcription factor activity"/>
    <property type="evidence" value="ECO:0007669"/>
    <property type="project" value="InterPro"/>
</dbReference>
<reference evidence="5 6" key="1">
    <citation type="journal article" date="2007" name="J. Bacteriol.">
        <title>The complete genome sequence of Roseobacter denitrificans reveals a mixotrophic rather than photosynthetic metabolism.</title>
        <authorList>
            <person name="Swingley W.D."/>
            <person name="Sadekar S."/>
            <person name="Mastrian S.D."/>
            <person name="Matthies H.J."/>
            <person name="Hao J."/>
            <person name="Ramos H."/>
            <person name="Acharya C.R."/>
            <person name="Conrad A.L."/>
            <person name="Taylor H.L."/>
            <person name="Dejesa L.C."/>
            <person name="Shah M.K."/>
            <person name="O'huallachain M.E."/>
            <person name="Lince M.T."/>
            <person name="Blankenship R.E."/>
            <person name="Beatty J.T."/>
            <person name="Touchman J.W."/>
        </authorList>
    </citation>
    <scope>NUCLEOTIDE SEQUENCE [LARGE SCALE GENOMIC DNA]</scope>
    <source>
        <strain evidence="6">ATCC 33942 / OCh 114</strain>
        <plasmid evidence="5 6">pTB1</plasmid>
    </source>
</reference>
<dbReference type="Gene3D" id="1.10.10.60">
    <property type="entry name" value="Homeodomain-like"/>
    <property type="match status" value="2"/>
</dbReference>
<keyword evidence="1" id="KW-0805">Transcription regulation</keyword>
<evidence type="ECO:0000256" key="1">
    <source>
        <dbReference type="ARBA" id="ARBA00023015"/>
    </source>
</evidence>
<gene>
    <name evidence="5" type="ordered locus">RD1_A0101</name>
</gene>
<evidence type="ECO:0000256" key="2">
    <source>
        <dbReference type="ARBA" id="ARBA00023125"/>
    </source>
</evidence>
<dbReference type="SMART" id="SM00342">
    <property type="entry name" value="HTH_ARAC"/>
    <property type="match status" value="1"/>
</dbReference>
<evidence type="ECO:0000256" key="3">
    <source>
        <dbReference type="ARBA" id="ARBA00023163"/>
    </source>
</evidence>
<geneLocation type="plasmid" evidence="5 6">
    <name>pTB1</name>
</geneLocation>
<name>Q07GK0_ROSDO</name>
<proteinExistence type="predicted"/>
<evidence type="ECO:0000313" key="5">
    <source>
        <dbReference type="EMBL" id="ABI93399.1"/>
    </source>
</evidence>
<evidence type="ECO:0000313" key="6">
    <source>
        <dbReference type="Proteomes" id="UP000007029"/>
    </source>
</evidence>
<dbReference type="PRINTS" id="PR00032">
    <property type="entry name" value="HTHARAC"/>
</dbReference>
<keyword evidence="5" id="KW-0614">Plasmid</keyword>
<evidence type="ECO:0000259" key="4">
    <source>
        <dbReference type="PROSITE" id="PS01124"/>
    </source>
</evidence>
<keyword evidence="3" id="KW-0804">Transcription</keyword>
<dbReference type="PANTHER" id="PTHR46796">
    <property type="entry name" value="HTH-TYPE TRANSCRIPTIONAL ACTIVATOR RHAS-RELATED"/>
    <property type="match status" value="1"/>
</dbReference>